<dbReference type="eggNOG" id="COG0421">
    <property type="taxonomic scope" value="Bacteria"/>
</dbReference>
<keyword evidence="1" id="KW-0620">Polyamine biosynthesis</keyword>
<dbReference type="Proteomes" id="UP000030351">
    <property type="component" value="Unassembled WGS sequence"/>
</dbReference>
<dbReference type="PANTHER" id="PTHR43317">
    <property type="entry name" value="THERMOSPERMINE SYNTHASE ACAULIS5"/>
    <property type="match status" value="1"/>
</dbReference>
<proteinExistence type="predicted"/>
<evidence type="ECO:0000256" key="1">
    <source>
        <dbReference type="ARBA" id="ARBA00023115"/>
    </source>
</evidence>
<dbReference type="CDD" id="cd02440">
    <property type="entry name" value="AdoMet_MTases"/>
    <property type="match status" value="1"/>
</dbReference>
<accession>A0A0A4A3N4</accession>
<dbReference type="Gene3D" id="3.40.50.150">
    <property type="entry name" value="Vaccinia Virus protein VP39"/>
    <property type="match status" value="1"/>
</dbReference>
<keyword evidence="3" id="KW-1185">Reference proteome</keyword>
<organism evidence="2 3">
    <name type="scientific">Erwinia typographi</name>
    <dbReference type="NCBI Taxonomy" id="371042"/>
    <lineage>
        <taxon>Bacteria</taxon>
        <taxon>Pseudomonadati</taxon>
        <taxon>Pseudomonadota</taxon>
        <taxon>Gammaproteobacteria</taxon>
        <taxon>Enterobacterales</taxon>
        <taxon>Erwiniaceae</taxon>
        <taxon>Erwinia</taxon>
    </lineage>
</organism>
<dbReference type="InterPro" id="IPR029063">
    <property type="entry name" value="SAM-dependent_MTases_sf"/>
</dbReference>
<reference evidence="2 3" key="1">
    <citation type="submission" date="2014-10" db="EMBL/GenBank/DDBJ databases">
        <title>Genome sequence of Erwinia typographi M043b.</title>
        <authorList>
            <person name="Chan K.-G."/>
            <person name="Tan W.-S."/>
        </authorList>
    </citation>
    <scope>NUCLEOTIDE SEQUENCE [LARGE SCALE GENOMIC DNA]</scope>
    <source>
        <strain evidence="2 3">M043b</strain>
    </source>
</reference>
<dbReference type="SUPFAM" id="SSF53335">
    <property type="entry name" value="S-adenosyl-L-methionine-dependent methyltransferases"/>
    <property type="match status" value="1"/>
</dbReference>
<gene>
    <name evidence="2" type="ORF">NG99_13895</name>
</gene>
<protein>
    <submittedName>
        <fullName evidence="2">Spermidine synthase</fullName>
    </submittedName>
</protein>
<name>A0A0A4A3N4_9GAMM</name>
<dbReference type="GO" id="GO:0006596">
    <property type="term" value="P:polyamine biosynthetic process"/>
    <property type="evidence" value="ECO:0007669"/>
    <property type="project" value="UniProtKB-KW"/>
</dbReference>
<evidence type="ECO:0000313" key="2">
    <source>
        <dbReference type="EMBL" id="KGT92483.1"/>
    </source>
</evidence>
<sequence>MSFVEDILVKFRDIEPRRKEIARETDDYGDIIVTEYKHYRMLRFDELNEQSKMSLHSPSAPVHHYIKAMSMAVAWQDEGPALLLGLGGGSLLRALYAHHNAIAMDVVELRPQVLQVARRYFTLPEAEHITYYLENAVDYLRRDNGARYAFIFSDLYLAYSMDPLQGTENFLERCKASLREGGWLVLNYLEVPHSKTLLYHALYRVFNEVFFCRTGSGNVVIYATHSHTRYQLKALRTQASGLTGEIFGEMKQLSARLERLA</sequence>
<dbReference type="EMBL" id="JRUQ01000040">
    <property type="protein sequence ID" value="KGT92483.1"/>
    <property type="molecule type" value="Genomic_DNA"/>
</dbReference>
<dbReference type="RefSeq" id="WP_034893857.1">
    <property type="nucleotide sequence ID" value="NZ_JRUQ01000040.1"/>
</dbReference>
<comment type="caution">
    <text evidence="2">The sequence shown here is derived from an EMBL/GenBank/DDBJ whole genome shotgun (WGS) entry which is preliminary data.</text>
</comment>
<evidence type="ECO:0000313" key="3">
    <source>
        <dbReference type="Proteomes" id="UP000030351"/>
    </source>
</evidence>
<dbReference type="NCBIfam" id="NF037959">
    <property type="entry name" value="MFS_SpdSyn"/>
    <property type="match status" value="1"/>
</dbReference>
<dbReference type="OrthoDB" id="9761985at2"/>
<dbReference type="PANTHER" id="PTHR43317:SF1">
    <property type="entry name" value="THERMOSPERMINE SYNTHASE ACAULIS5"/>
    <property type="match status" value="1"/>
</dbReference>
<dbReference type="AlphaFoldDB" id="A0A0A4A3N4"/>
<dbReference type="STRING" id="371042.NG99_13895"/>